<reference evidence="1 2" key="1">
    <citation type="submission" date="2015-01" db="EMBL/GenBank/DDBJ databases">
        <title>The Genome Sequence of Capronia semiimmersa CBS27337.</title>
        <authorList>
            <consortium name="The Broad Institute Genomics Platform"/>
            <person name="Cuomo C."/>
            <person name="de Hoog S."/>
            <person name="Gorbushina A."/>
            <person name="Stielow B."/>
            <person name="Teixiera M."/>
            <person name="Abouelleil A."/>
            <person name="Chapman S.B."/>
            <person name="Priest M."/>
            <person name="Young S.K."/>
            <person name="Wortman J."/>
            <person name="Nusbaum C."/>
            <person name="Birren B."/>
        </authorList>
    </citation>
    <scope>NUCLEOTIDE SEQUENCE [LARGE SCALE GENOMIC DNA]</scope>
    <source>
        <strain evidence="1 2">CBS 27337</strain>
    </source>
</reference>
<protein>
    <submittedName>
        <fullName evidence="1">Uncharacterized protein</fullName>
    </submittedName>
</protein>
<dbReference type="EMBL" id="KN846961">
    <property type="protein sequence ID" value="KIW64383.1"/>
    <property type="molecule type" value="Genomic_DNA"/>
</dbReference>
<keyword evidence="2" id="KW-1185">Reference proteome</keyword>
<dbReference type="Proteomes" id="UP000054266">
    <property type="component" value="Unassembled WGS sequence"/>
</dbReference>
<name>A0A0D2F8N8_9EURO</name>
<dbReference type="AlphaFoldDB" id="A0A0D2F8N8"/>
<sequence>MVQPSCWVRYEEAAGNSRRSMLKWGSSGLECLLITGKSPFRGLSCMPGSYQRNVCFPKPCAVLPGRMANASVVYAEASILPAQSWLVSGRSSTSLEQMPPWENLPLWPMQGILLHPVRCAGSLAPARRGTQISAYVTSTCLCSRIFNPSPRL</sequence>
<evidence type="ECO:0000313" key="1">
    <source>
        <dbReference type="EMBL" id="KIW64383.1"/>
    </source>
</evidence>
<proteinExistence type="predicted"/>
<dbReference type="HOGENOM" id="CLU_1722135_0_0_1"/>
<gene>
    <name evidence="1" type="ORF">PV04_09320</name>
</gene>
<organism evidence="1 2">
    <name type="scientific">Phialophora macrospora</name>
    <dbReference type="NCBI Taxonomy" id="1851006"/>
    <lineage>
        <taxon>Eukaryota</taxon>
        <taxon>Fungi</taxon>
        <taxon>Dikarya</taxon>
        <taxon>Ascomycota</taxon>
        <taxon>Pezizomycotina</taxon>
        <taxon>Eurotiomycetes</taxon>
        <taxon>Chaetothyriomycetidae</taxon>
        <taxon>Chaetothyriales</taxon>
        <taxon>Herpotrichiellaceae</taxon>
        <taxon>Phialophora</taxon>
    </lineage>
</organism>
<accession>A0A0D2F8N8</accession>
<evidence type="ECO:0000313" key="2">
    <source>
        <dbReference type="Proteomes" id="UP000054266"/>
    </source>
</evidence>